<evidence type="ECO:0000256" key="2">
    <source>
        <dbReference type="SAM" id="SignalP"/>
    </source>
</evidence>
<dbReference type="AlphaFoldDB" id="A0A6A4QE69"/>
<dbReference type="EMBL" id="WOCE01000006">
    <property type="protein sequence ID" value="KAE9612237.1"/>
    <property type="molecule type" value="Genomic_DNA"/>
</dbReference>
<protein>
    <submittedName>
        <fullName evidence="3">Uncharacterized protein</fullName>
    </submittedName>
</protein>
<proteinExistence type="predicted"/>
<keyword evidence="2" id="KW-0732">Signal</keyword>
<reference evidence="4" key="1">
    <citation type="journal article" date="2020" name="Nat. Commun.">
        <title>Genome sequence of the cluster root forming white lupin.</title>
        <authorList>
            <person name="Hufnagel B."/>
            <person name="Marques A."/>
            <person name="Soriano A."/>
            <person name="Marques L."/>
            <person name="Divol F."/>
            <person name="Doumas P."/>
            <person name="Sallet E."/>
            <person name="Mancinotti D."/>
            <person name="Carrere S."/>
            <person name="Marande W."/>
            <person name="Arribat S."/>
            <person name="Keller J."/>
            <person name="Huneau C."/>
            <person name="Blein T."/>
            <person name="Aime D."/>
            <person name="Laguerre M."/>
            <person name="Taylor J."/>
            <person name="Schubert V."/>
            <person name="Nelson M."/>
            <person name="Geu-Flores F."/>
            <person name="Crespi M."/>
            <person name="Gallardo-Guerrero K."/>
            <person name="Delaux P.-M."/>
            <person name="Salse J."/>
            <person name="Berges H."/>
            <person name="Guyot R."/>
            <person name="Gouzy J."/>
            <person name="Peret B."/>
        </authorList>
    </citation>
    <scope>NUCLEOTIDE SEQUENCE [LARGE SCALE GENOMIC DNA]</scope>
    <source>
        <strain evidence="4">cv. Amiga</strain>
    </source>
</reference>
<gene>
    <name evidence="3" type="ORF">Lalb_Chr06g0170801</name>
</gene>
<comment type="caution">
    <text evidence="3">The sequence shown here is derived from an EMBL/GenBank/DDBJ whole genome shotgun (WGS) entry which is preliminary data.</text>
</comment>
<evidence type="ECO:0000256" key="1">
    <source>
        <dbReference type="SAM" id="Phobius"/>
    </source>
</evidence>
<keyword evidence="1" id="KW-0812">Transmembrane</keyword>
<keyword evidence="4" id="KW-1185">Reference proteome</keyword>
<accession>A0A6A4QE69</accession>
<feature type="transmembrane region" description="Helical" evidence="1">
    <location>
        <begin position="101"/>
        <end position="119"/>
    </location>
</feature>
<organism evidence="3 4">
    <name type="scientific">Lupinus albus</name>
    <name type="common">White lupine</name>
    <name type="synonym">Lupinus termis</name>
    <dbReference type="NCBI Taxonomy" id="3870"/>
    <lineage>
        <taxon>Eukaryota</taxon>
        <taxon>Viridiplantae</taxon>
        <taxon>Streptophyta</taxon>
        <taxon>Embryophyta</taxon>
        <taxon>Tracheophyta</taxon>
        <taxon>Spermatophyta</taxon>
        <taxon>Magnoliopsida</taxon>
        <taxon>eudicotyledons</taxon>
        <taxon>Gunneridae</taxon>
        <taxon>Pentapetalae</taxon>
        <taxon>rosids</taxon>
        <taxon>fabids</taxon>
        <taxon>Fabales</taxon>
        <taxon>Fabaceae</taxon>
        <taxon>Papilionoideae</taxon>
        <taxon>50 kb inversion clade</taxon>
        <taxon>genistoids sensu lato</taxon>
        <taxon>core genistoids</taxon>
        <taxon>Genisteae</taxon>
        <taxon>Lupinus</taxon>
    </lineage>
</organism>
<feature type="signal peptide" evidence="2">
    <location>
        <begin position="1"/>
        <end position="19"/>
    </location>
</feature>
<sequence>MFMVLFFFTLVSNRIVMQGLSCRRRELISFSLPTLFNPLTFQATIMVHSFDSLEGHSKPPLAQQNHSDIQPSVMFLLATYSYLYVFHYYSSLSRSHGKPHLLFLCLCLCSPLVGSLLVVPCSQH</sequence>
<name>A0A6A4QE69_LUPAL</name>
<dbReference type="Proteomes" id="UP000447434">
    <property type="component" value="Chromosome 6"/>
</dbReference>
<keyword evidence="1" id="KW-0472">Membrane</keyword>
<keyword evidence="1" id="KW-1133">Transmembrane helix</keyword>
<evidence type="ECO:0000313" key="4">
    <source>
        <dbReference type="Proteomes" id="UP000447434"/>
    </source>
</evidence>
<feature type="transmembrane region" description="Helical" evidence="1">
    <location>
        <begin position="69"/>
        <end position="89"/>
    </location>
</feature>
<feature type="chain" id="PRO_5025654540" evidence="2">
    <location>
        <begin position="20"/>
        <end position="124"/>
    </location>
</feature>
<evidence type="ECO:0000313" key="3">
    <source>
        <dbReference type="EMBL" id="KAE9612237.1"/>
    </source>
</evidence>